<dbReference type="KEGG" id="spn:SP_0059"/>
<dbReference type="EMBL" id="AE005672">
    <property type="protein sequence ID" value="AAK74248.1"/>
    <property type="molecule type" value="Genomic_DNA"/>
</dbReference>
<proteinExistence type="predicted"/>
<name>A0A0H2UMX8_STRPN</name>
<sequence>MGIAIFLPLFSFFHRKFYHKSEKNSSLLNKKLE</sequence>
<gene>
    <name evidence="1" type="ordered locus">SP_0059</name>
</gene>
<evidence type="ECO:0000313" key="2">
    <source>
        <dbReference type="Proteomes" id="UP000000585"/>
    </source>
</evidence>
<protein>
    <submittedName>
        <fullName evidence="1">Uncharacterized protein</fullName>
    </submittedName>
</protein>
<dbReference type="EnsemblBacteria" id="AAK74248">
    <property type="protein sequence ID" value="AAK74248"/>
    <property type="gene ID" value="SP_0059"/>
</dbReference>
<keyword evidence="2" id="KW-1185">Reference proteome</keyword>
<evidence type="ECO:0000313" key="1">
    <source>
        <dbReference type="EMBL" id="AAK74248.1"/>
    </source>
</evidence>
<dbReference type="AlphaFoldDB" id="A0A0H2UMX8"/>
<dbReference type="Proteomes" id="UP000000585">
    <property type="component" value="Chromosome"/>
</dbReference>
<reference evidence="1 2" key="1">
    <citation type="journal article" date="2001" name="Science">
        <title>Complete genome sequence of a virulent isolate of Streptococcus pneumoniae.</title>
        <authorList>
            <person name="Tettelin H."/>
            <person name="Nelson K.E."/>
            <person name="Paulsen I.T."/>
            <person name="Eisen J.A."/>
            <person name="Read T.D."/>
            <person name="Peterson S."/>
            <person name="Heidelberg J."/>
            <person name="DeBoy R.T."/>
            <person name="Haft D.H."/>
            <person name="Dodson R.J."/>
            <person name="Durkin A.S."/>
            <person name="Gwinn M."/>
            <person name="Kolonay J.F."/>
            <person name="Nelson W.C."/>
            <person name="Peterson J.D."/>
            <person name="Umayam L.A."/>
            <person name="White O."/>
            <person name="Salzberg S.L."/>
            <person name="Lewis M.R."/>
            <person name="Radune D."/>
            <person name="Holtzapple E."/>
            <person name="Khouri H."/>
            <person name="Wolf A.M."/>
            <person name="Utterback T.R."/>
            <person name="Hansen C.L."/>
            <person name="McDonald L.A."/>
            <person name="Feldblyum T.V."/>
            <person name="Angiuoli S."/>
            <person name="Dickinson T."/>
            <person name="Hickey E.K."/>
            <person name="Holt I.E."/>
            <person name="Loftus B.J."/>
            <person name="Yang F."/>
            <person name="Smith H.O."/>
            <person name="Venter J.C."/>
            <person name="Dougherty B.A."/>
            <person name="Morrison D.A."/>
            <person name="Hollingshead S.K."/>
            <person name="Fraser C.M."/>
        </authorList>
    </citation>
    <scope>NUCLEOTIDE SEQUENCE [LARGE SCALE GENOMIC DNA]</scope>
    <source>
        <strain evidence="2">ATCC BAA-334 / TIGR4</strain>
    </source>
</reference>
<dbReference type="PaxDb" id="170187-SP_0059"/>
<accession>A0A0H2UMX8</accession>
<organism evidence="1 2">
    <name type="scientific">Streptococcus pneumoniae serotype 4 (strain ATCC BAA-334 / TIGR4)</name>
    <dbReference type="NCBI Taxonomy" id="170187"/>
    <lineage>
        <taxon>Bacteria</taxon>
        <taxon>Bacillati</taxon>
        <taxon>Bacillota</taxon>
        <taxon>Bacilli</taxon>
        <taxon>Lactobacillales</taxon>
        <taxon>Streptococcaceae</taxon>
        <taxon>Streptococcus</taxon>
    </lineage>
</organism>